<dbReference type="GO" id="GO:0050786">
    <property type="term" value="F:RAGE receptor binding"/>
    <property type="evidence" value="ECO:0007669"/>
    <property type="project" value="TreeGrafter"/>
</dbReference>
<reference evidence="3" key="3">
    <citation type="journal article" date="2014" name="Nature">
        <title>Elephant shark genome provides unique insights into gnathostome evolution.</title>
        <authorList>
            <consortium name="International Elephant Shark Genome Sequencing Consortium"/>
            <person name="Venkatesh B."/>
            <person name="Lee A.P."/>
            <person name="Ravi V."/>
            <person name="Maurya A.K."/>
            <person name="Lian M.M."/>
            <person name="Swann J.B."/>
            <person name="Ohta Y."/>
            <person name="Flajnik M.F."/>
            <person name="Sutoh Y."/>
            <person name="Kasahara M."/>
            <person name="Hoon S."/>
            <person name="Gangu V."/>
            <person name="Roy S.W."/>
            <person name="Irimia M."/>
            <person name="Korzh V."/>
            <person name="Kondrychyn I."/>
            <person name="Lim Z.W."/>
            <person name="Tay B.H."/>
            <person name="Tohari S."/>
            <person name="Kong K.W."/>
            <person name="Ho S."/>
            <person name="Lorente-Galdos B."/>
            <person name="Quilez J."/>
            <person name="Marques-Bonet T."/>
            <person name="Raney B.J."/>
            <person name="Ingham P.W."/>
            <person name="Tay A."/>
            <person name="Hillier L.W."/>
            <person name="Minx P."/>
            <person name="Boehm T."/>
            <person name="Wilson R.K."/>
            <person name="Brenner S."/>
            <person name="Warren W.C."/>
        </authorList>
    </citation>
    <scope>NUCLEOTIDE SEQUENCE [LARGE SCALE GENOMIC DNA]</scope>
</reference>
<dbReference type="PROSITE" id="PS00303">
    <property type="entry name" value="S100_CABP"/>
    <property type="match status" value="1"/>
</dbReference>
<dbReference type="GO" id="GO:0005615">
    <property type="term" value="C:extracellular space"/>
    <property type="evidence" value="ECO:0007669"/>
    <property type="project" value="TreeGrafter"/>
</dbReference>
<dbReference type="GO" id="GO:0005737">
    <property type="term" value="C:cytoplasm"/>
    <property type="evidence" value="ECO:0007669"/>
    <property type="project" value="TreeGrafter"/>
</dbReference>
<reference evidence="2" key="5">
    <citation type="submission" date="2025-09" db="UniProtKB">
        <authorList>
            <consortium name="Ensembl"/>
        </authorList>
    </citation>
    <scope>IDENTIFICATION</scope>
</reference>
<dbReference type="GO" id="GO:0008284">
    <property type="term" value="P:positive regulation of cell population proliferation"/>
    <property type="evidence" value="ECO:0007669"/>
    <property type="project" value="TreeGrafter"/>
</dbReference>
<dbReference type="GO" id="GO:0044548">
    <property type="term" value="F:S100 protein binding"/>
    <property type="evidence" value="ECO:0007669"/>
    <property type="project" value="TreeGrafter"/>
</dbReference>
<dbReference type="InterPro" id="IPR011992">
    <property type="entry name" value="EF-hand-dom_pair"/>
</dbReference>
<dbReference type="GO" id="GO:0048306">
    <property type="term" value="F:calcium-dependent protein binding"/>
    <property type="evidence" value="ECO:0007669"/>
    <property type="project" value="TreeGrafter"/>
</dbReference>
<name>A0A4W3I8B4_CALMI</name>
<evidence type="ECO:0000313" key="2">
    <source>
        <dbReference type="Ensembl" id="ENSCMIP00000025017.1"/>
    </source>
</evidence>
<protein>
    <submittedName>
        <fullName evidence="2">Protein S100-B-like</fullName>
    </submittedName>
</protein>
<dbReference type="SUPFAM" id="SSF47473">
    <property type="entry name" value="EF-hand"/>
    <property type="match status" value="1"/>
</dbReference>
<evidence type="ECO:0000313" key="3">
    <source>
        <dbReference type="Proteomes" id="UP000314986"/>
    </source>
</evidence>
<reference evidence="3" key="2">
    <citation type="journal article" date="2007" name="PLoS Biol.">
        <title>Survey sequencing and comparative analysis of the elephant shark (Callorhinchus milii) genome.</title>
        <authorList>
            <person name="Venkatesh B."/>
            <person name="Kirkness E.F."/>
            <person name="Loh Y.H."/>
            <person name="Halpern A.L."/>
            <person name="Lee A.P."/>
            <person name="Johnson J."/>
            <person name="Dandona N."/>
            <person name="Viswanathan L.D."/>
            <person name="Tay A."/>
            <person name="Venter J.C."/>
            <person name="Strausberg R.L."/>
            <person name="Brenner S."/>
        </authorList>
    </citation>
    <scope>NUCLEOTIDE SEQUENCE [LARGE SCALE GENOMIC DNA]</scope>
</reference>
<keyword evidence="3" id="KW-1185">Reference proteome</keyword>
<dbReference type="GO" id="GO:0005634">
    <property type="term" value="C:nucleus"/>
    <property type="evidence" value="ECO:0007669"/>
    <property type="project" value="TreeGrafter"/>
</dbReference>
<accession>A0A4W3I8B4</accession>
<dbReference type="GO" id="GO:0043123">
    <property type="term" value="P:positive regulation of canonical NF-kappaB signal transduction"/>
    <property type="evidence" value="ECO:0007669"/>
    <property type="project" value="TreeGrafter"/>
</dbReference>
<proteinExistence type="inferred from homology"/>
<dbReference type="Gene3D" id="1.10.238.10">
    <property type="entry name" value="EF-hand"/>
    <property type="match status" value="1"/>
</dbReference>
<dbReference type="Ensembl" id="ENSCMIT00000025429.1">
    <property type="protein sequence ID" value="ENSCMIP00000025017.1"/>
    <property type="gene ID" value="ENSCMIG00000011024.1"/>
</dbReference>
<evidence type="ECO:0000256" key="1">
    <source>
        <dbReference type="ARBA" id="ARBA00007323"/>
    </source>
</evidence>
<sequence>MCPHRDCSDFNATFQLTASGRERGGGTKVPLFLKEKQILNHCAQLHLETKQRQDIKDQETLDKLMEGLDADGDTECDFQEFVVFIAMVAAACHEFFVHEDE</sequence>
<reference evidence="2" key="4">
    <citation type="submission" date="2025-08" db="UniProtKB">
        <authorList>
            <consortium name="Ensembl"/>
        </authorList>
    </citation>
    <scope>IDENTIFICATION</scope>
</reference>
<dbReference type="PANTHER" id="PTHR11639">
    <property type="entry name" value="S100 CALCIUM-BINDING PROTEIN"/>
    <property type="match status" value="1"/>
</dbReference>
<dbReference type="PANTHER" id="PTHR11639:SF134">
    <property type="entry name" value="PROTEIN S100-A1-RELATED"/>
    <property type="match status" value="1"/>
</dbReference>
<dbReference type="STRING" id="7868.ENSCMIP00000025017"/>
<comment type="similarity">
    <text evidence="1">Belongs to the S-100 family.</text>
</comment>
<dbReference type="InParanoid" id="A0A4W3I8B4"/>
<dbReference type="AlphaFoldDB" id="A0A4W3I8B4"/>
<reference evidence="3" key="1">
    <citation type="journal article" date="2006" name="Science">
        <title>Ancient noncoding elements conserved in the human genome.</title>
        <authorList>
            <person name="Venkatesh B."/>
            <person name="Kirkness E.F."/>
            <person name="Loh Y.H."/>
            <person name="Halpern A.L."/>
            <person name="Lee A.P."/>
            <person name="Johnson J."/>
            <person name="Dandona N."/>
            <person name="Viswanathan L.D."/>
            <person name="Tay A."/>
            <person name="Venter J.C."/>
            <person name="Strausberg R.L."/>
            <person name="Brenner S."/>
        </authorList>
    </citation>
    <scope>NUCLEOTIDE SEQUENCE [LARGE SCALE GENOMIC DNA]</scope>
</reference>
<dbReference type="InterPro" id="IPR001751">
    <property type="entry name" value="S100/CaBP7/8-like_CS"/>
</dbReference>
<organism evidence="2 3">
    <name type="scientific">Callorhinchus milii</name>
    <name type="common">Ghost shark</name>
    <dbReference type="NCBI Taxonomy" id="7868"/>
    <lineage>
        <taxon>Eukaryota</taxon>
        <taxon>Metazoa</taxon>
        <taxon>Chordata</taxon>
        <taxon>Craniata</taxon>
        <taxon>Vertebrata</taxon>
        <taxon>Chondrichthyes</taxon>
        <taxon>Holocephali</taxon>
        <taxon>Chimaeriformes</taxon>
        <taxon>Callorhinchidae</taxon>
        <taxon>Callorhinchus</taxon>
    </lineage>
</organism>
<dbReference type="Proteomes" id="UP000314986">
    <property type="component" value="Unassembled WGS sequence"/>
</dbReference>
<dbReference type="GO" id="GO:0005509">
    <property type="term" value="F:calcium ion binding"/>
    <property type="evidence" value="ECO:0007669"/>
    <property type="project" value="TreeGrafter"/>
</dbReference>
<gene>
    <name evidence="2" type="primary">s100b</name>
</gene>